<accession>A0ABS8I909</accession>
<evidence type="ECO:0000259" key="2">
    <source>
        <dbReference type="Pfam" id="PF12849"/>
    </source>
</evidence>
<evidence type="ECO:0000256" key="1">
    <source>
        <dbReference type="ARBA" id="ARBA00008725"/>
    </source>
</evidence>
<dbReference type="Proteomes" id="UP001199525">
    <property type="component" value="Unassembled WGS sequence"/>
</dbReference>
<sequence>MVGVGITLAYNASGLTVPAGGIKLSRASYCGILNGSITNWNNASISADNGRQIALNLPIKVVRRSDSSGSTFVVTSHLNTACKPAATPGIPAANVWNRGVGTTVSWPSTFIGATGGGGVASAIATTPGAIGYVDSATRLANNLPAALLRNKAGNYTAPSTDAITDALLGGTVVKYGTNPTNRLIRIDNLNDPTRPNAYPISTATYFLFYDIYSDATIINGIKTLNTLALGSAADTFLTSLGYAPLPAPIKTVSTGVVNTCVNTVLGPSPCN</sequence>
<feature type="domain" description="PBP" evidence="2">
    <location>
        <begin position="4"/>
        <end position="212"/>
    </location>
</feature>
<reference evidence="3 4" key="1">
    <citation type="journal article" date="2021" name="Microorganisms">
        <title>Genome Evolution of Filamentous Cyanobacterium Nostoc Species: From Facultative Symbiosis to Free Living.</title>
        <authorList>
            <person name="Huo D."/>
            <person name="Li H."/>
            <person name="Cai F."/>
            <person name="Guo X."/>
            <person name="Qiao Z."/>
            <person name="Wang W."/>
            <person name="Yu G."/>
            <person name="Li R."/>
        </authorList>
    </citation>
    <scope>NUCLEOTIDE SEQUENCE [LARGE SCALE GENOMIC DNA]</scope>
    <source>
        <strain evidence="3 4">CHAB 5714</strain>
    </source>
</reference>
<organism evidence="3 4">
    <name type="scientific">Nostoc favosum CHAB5714</name>
    <dbReference type="NCBI Taxonomy" id="2780399"/>
    <lineage>
        <taxon>Bacteria</taxon>
        <taxon>Bacillati</taxon>
        <taxon>Cyanobacteriota</taxon>
        <taxon>Cyanophyceae</taxon>
        <taxon>Nostocales</taxon>
        <taxon>Nostocaceae</taxon>
        <taxon>Nostoc</taxon>
        <taxon>Nostoc favosum</taxon>
    </lineage>
</organism>
<dbReference type="PANTHER" id="PTHR42996">
    <property type="entry name" value="PHOSPHATE-BINDING PROTEIN PSTS"/>
    <property type="match status" value="1"/>
</dbReference>
<dbReference type="RefSeq" id="WP_229485424.1">
    <property type="nucleotide sequence ID" value="NZ_JAIVFQ010000017.1"/>
</dbReference>
<dbReference type="InterPro" id="IPR024370">
    <property type="entry name" value="PBP_domain"/>
</dbReference>
<evidence type="ECO:0000313" key="4">
    <source>
        <dbReference type="Proteomes" id="UP001199525"/>
    </source>
</evidence>
<dbReference type="Pfam" id="PF12849">
    <property type="entry name" value="PBP_like_2"/>
    <property type="match status" value="1"/>
</dbReference>
<protein>
    <submittedName>
        <fullName evidence="3">Substrate-binding domain-containing protein</fullName>
    </submittedName>
</protein>
<name>A0ABS8I909_9NOSO</name>
<dbReference type="SUPFAM" id="SSF53850">
    <property type="entry name" value="Periplasmic binding protein-like II"/>
    <property type="match status" value="1"/>
</dbReference>
<dbReference type="Gene3D" id="3.40.190.10">
    <property type="entry name" value="Periplasmic binding protein-like II"/>
    <property type="match status" value="1"/>
</dbReference>
<comment type="similarity">
    <text evidence="1">Belongs to the PstS family.</text>
</comment>
<dbReference type="InterPro" id="IPR050962">
    <property type="entry name" value="Phosphate-bind_PstS"/>
</dbReference>
<proteinExistence type="inferred from homology"/>
<evidence type="ECO:0000313" key="3">
    <source>
        <dbReference type="EMBL" id="MCC5600346.1"/>
    </source>
</evidence>
<dbReference type="PANTHER" id="PTHR42996:SF1">
    <property type="entry name" value="PHOSPHATE-BINDING PROTEIN PSTS"/>
    <property type="match status" value="1"/>
</dbReference>
<comment type="caution">
    <text evidence="3">The sequence shown here is derived from an EMBL/GenBank/DDBJ whole genome shotgun (WGS) entry which is preliminary data.</text>
</comment>
<gene>
    <name evidence="3" type="ORF">LC586_14215</name>
</gene>
<dbReference type="EMBL" id="JAIVFQ010000017">
    <property type="protein sequence ID" value="MCC5600346.1"/>
    <property type="molecule type" value="Genomic_DNA"/>
</dbReference>
<keyword evidence="4" id="KW-1185">Reference proteome</keyword>